<evidence type="ECO:0000256" key="5">
    <source>
        <dbReference type="ARBA" id="ARBA00048128"/>
    </source>
</evidence>
<dbReference type="EC" id="2.7.7.9" evidence="2"/>
<evidence type="ECO:0000256" key="3">
    <source>
        <dbReference type="ARBA" id="ARBA00022679"/>
    </source>
</evidence>
<organism evidence="7 8">
    <name type="scientific">Actinidia rufa</name>
    <dbReference type="NCBI Taxonomy" id="165716"/>
    <lineage>
        <taxon>Eukaryota</taxon>
        <taxon>Viridiplantae</taxon>
        <taxon>Streptophyta</taxon>
        <taxon>Embryophyta</taxon>
        <taxon>Tracheophyta</taxon>
        <taxon>Spermatophyta</taxon>
        <taxon>Magnoliopsida</taxon>
        <taxon>eudicotyledons</taxon>
        <taxon>Gunneridae</taxon>
        <taxon>Pentapetalae</taxon>
        <taxon>asterids</taxon>
        <taxon>Ericales</taxon>
        <taxon>Actinidiaceae</taxon>
        <taxon>Actinidia</taxon>
    </lineage>
</organism>
<dbReference type="GO" id="GO:0003983">
    <property type="term" value="F:UTP:glucose-1-phosphate uridylyltransferase activity"/>
    <property type="evidence" value="ECO:0007669"/>
    <property type="project" value="UniProtKB-EC"/>
</dbReference>
<keyword evidence="3" id="KW-0808">Transferase</keyword>
<feature type="region of interest" description="Disordered" evidence="6">
    <location>
        <begin position="21"/>
        <end position="48"/>
    </location>
</feature>
<dbReference type="Proteomes" id="UP000585474">
    <property type="component" value="Unassembled WGS sequence"/>
</dbReference>
<evidence type="ECO:0000313" key="8">
    <source>
        <dbReference type="Proteomes" id="UP000585474"/>
    </source>
</evidence>
<evidence type="ECO:0000313" key="7">
    <source>
        <dbReference type="EMBL" id="GFZ02695.1"/>
    </source>
</evidence>
<gene>
    <name evidence="7" type="ORF">Acr_15g0013030</name>
</gene>
<dbReference type="Pfam" id="PF01704">
    <property type="entry name" value="UDPGP"/>
    <property type="match status" value="2"/>
</dbReference>
<dbReference type="InterPro" id="IPR002618">
    <property type="entry name" value="UDPGP_fam"/>
</dbReference>
<dbReference type="PANTHER" id="PTHR43511">
    <property type="match status" value="1"/>
</dbReference>
<keyword evidence="8" id="KW-1185">Reference proteome</keyword>
<evidence type="ECO:0000256" key="4">
    <source>
        <dbReference type="ARBA" id="ARBA00022695"/>
    </source>
</evidence>
<name>A0A7J0FVJ2_9ERIC</name>
<dbReference type="AlphaFoldDB" id="A0A7J0FVJ2"/>
<dbReference type="OrthoDB" id="932129at2759"/>
<sequence length="393" mass="43241">MTIHSKRFAAAIGGAVREEEVAMPQLSDAKSGTREESENSKQSTTSSMHDENFVIPYESLAVGSNDPLETKKLLDKLVVLKLNGSLGTKMGFNGPRSTIEVCNGLTYLDLIVNQIESLNFKHGCNVPLILMNTIRTHDGTLKVVEKYSKKNVDINTLCQGKEYILVVKYENLGALVDSSILLDFCGNIVGFTAIMLIYVSDILNHLIQNRIQYCMEVTPKTSSDFRGTAFSSHEGKFQVDESEGCEKALNGDEILSQEIEILAIQSFDRAIGVNVPQSHFQPIMSTSDLLLVQSDLYTNAEGILTRNTARINPANPSIELGPEFEKLSDFHSRFKSIPSIIELDSLKVTGDVWFGTGITLKGKVTITAKPGIKLQIPDGLVLDNKEIADPRDI</sequence>
<dbReference type="SUPFAM" id="SSF53448">
    <property type="entry name" value="Nucleotide-diphospho-sugar transferases"/>
    <property type="match status" value="1"/>
</dbReference>
<accession>A0A7J0FVJ2</accession>
<dbReference type="InterPro" id="IPR016267">
    <property type="entry name" value="UDPGP_trans"/>
</dbReference>
<dbReference type="InterPro" id="IPR029044">
    <property type="entry name" value="Nucleotide-diphossugar_trans"/>
</dbReference>
<evidence type="ECO:0000256" key="2">
    <source>
        <dbReference type="ARBA" id="ARBA00012415"/>
    </source>
</evidence>
<keyword evidence="4" id="KW-0548">Nucleotidyltransferase</keyword>
<comment type="catalytic activity">
    <reaction evidence="5">
        <text>alpha-D-glucose 1-phosphate + UTP + H(+) = UDP-alpha-D-glucose + diphosphate</text>
        <dbReference type="Rhea" id="RHEA:19889"/>
        <dbReference type="ChEBI" id="CHEBI:15378"/>
        <dbReference type="ChEBI" id="CHEBI:33019"/>
        <dbReference type="ChEBI" id="CHEBI:46398"/>
        <dbReference type="ChEBI" id="CHEBI:58601"/>
        <dbReference type="ChEBI" id="CHEBI:58885"/>
        <dbReference type="EC" id="2.7.7.9"/>
    </reaction>
</comment>
<evidence type="ECO:0000256" key="6">
    <source>
        <dbReference type="SAM" id="MobiDB-lite"/>
    </source>
</evidence>
<comment type="similarity">
    <text evidence="1">Belongs to the UDPGP type 1 family.</text>
</comment>
<dbReference type="EMBL" id="BJWL01000015">
    <property type="protein sequence ID" value="GFZ02695.1"/>
    <property type="molecule type" value="Genomic_DNA"/>
</dbReference>
<dbReference type="FunFam" id="2.160.10.10:FF:000001">
    <property type="entry name" value="UTP--glucose-1-phosphate uridylyltransferase"/>
    <property type="match status" value="1"/>
</dbReference>
<dbReference type="Gene3D" id="2.160.10.10">
    <property type="entry name" value="Hexapeptide repeat proteins"/>
    <property type="match status" value="1"/>
</dbReference>
<dbReference type="Gene3D" id="3.90.550.10">
    <property type="entry name" value="Spore Coat Polysaccharide Biosynthesis Protein SpsA, Chain A"/>
    <property type="match status" value="2"/>
</dbReference>
<evidence type="ECO:0000256" key="1">
    <source>
        <dbReference type="ARBA" id="ARBA00010401"/>
    </source>
</evidence>
<reference evidence="7 8" key="1">
    <citation type="submission" date="2019-07" db="EMBL/GenBank/DDBJ databases">
        <title>De Novo Assembly of kiwifruit Actinidia rufa.</title>
        <authorList>
            <person name="Sugita-Konishi S."/>
            <person name="Sato K."/>
            <person name="Mori E."/>
            <person name="Abe Y."/>
            <person name="Kisaki G."/>
            <person name="Hamano K."/>
            <person name="Suezawa K."/>
            <person name="Otani M."/>
            <person name="Fukuda T."/>
            <person name="Manabe T."/>
            <person name="Gomi K."/>
            <person name="Tabuchi M."/>
            <person name="Akimitsu K."/>
            <person name="Kataoka I."/>
        </authorList>
    </citation>
    <scope>NUCLEOTIDE SEQUENCE [LARGE SCALE GENOMIC DNA]</scope>
    <source>
        <strain evidence="8">cv. Fuchu</strain>
    </source>
</reference>
<protein>
    <recommendedName>
        <fullName evidence="2">UTP--glucose-1-phosphate uridylyltransferase</fullName>
        <ecNumber evidence="2">2.7.7.9</ecNumber>
    </recommendedName>
</protein>
<comment type="caution">
    <text evidence="7">The sequence shown here is derived from an EMBL/GenBank/DDBJ whole genome shotgun (WGS) entry which is preliminary data.</text>
</comment>
<dbReference type="GO" id="GO:0006011">
    <property type="term" value="P:UDP-alpha-D-glucose metabolic process"/>
    <property type="evidence" value="ECO:0007669"/>
    <property type="project" value="InterPro"/>
</dbReference>
<proteinExistence type="inferred from homology"/>